<sequence>MAVLKKNRILVTSPIDKSISIQVEFDVHVSSEGWFSTTIPFDTVEKFKWAEIPLNTNRLSKPGYYKSKTMDGIYDQIKNDCEMYVSSELIDEKIVIKYSIITNCSYCIDDNGGIVPNGRWVGENYQWKEGTERQNATERSPFGIKIFAKPYFKKTYRFKNGKTIDKYEAFSEFGSGTISSDDSRYYLRWLQGLTSIAHENGKLNEIEYNENIAKFFVDAIKGICSINEKIKDLINPESIKELSENNIRLLK</sequence>
<organism evidence="1 2">
    <name type="scientific">Olivibacter jilunii</name>
    <dbReference type="NCBI Taxonomy" id="985016"/>
    <lineage>
        <taxon>Bacteria</taxon>
        <taxon>Pseudomonadati</taxon>
        <taxon>Bacteroidota</taxon>
        <taxon>Sphingobacteriia</taxon>
        <taxon>Sphingobacteriales</taxon>
        <taxon>Sphingobacteriaceae</taxon>
        <taxon>Olivibacter</taxon>
    </lineage>
</organism>
<keyword evidence="2" id="KW-1185">Reference proteome</keyword>
<reference evidence="2" key="1">
    <citation type="journal article" date="2019" name="Int. J. Syst. Evol. Microbiol.">
        <title>The Global Catalogue of Microorganisms (GCM) 10K type strain sequencing project: providing services to taxonomists for standard genome sequencing and annotation.</title>
        <authorList>
            <consortium name="The Broad Institute Genomics Platform"/>
            <consortium name="The Broad Institute Genome Sequencing Center for Infectious Disease"/>
            <person name="Wu L."/>
            <person name="Ma J."/>
        </authorList>
    </citation>
    <scope>NUCLEOTIDE SEQUENCE [LARGE SCALE GENOMIC DNA]</scope>
    <source>
        <strain evidence="2">KCTC 23098</strain>
    </source>
</reference>
<comment type="caution">
    <text evidence="1">The sequence shown here is derived from an EMBL/GenBank/DDBJ whole genome shotgun (WGS) entry which is preliminary data.</text>
</comment>
<protein>
    <submittedName>
        <fullName evidence="1">Uncharacterized protein</fullName>
    </submittedName>
</protein>
<evidence type="ECO:0000313" key="2">
    <source>
        <dbReference type="Proteomes" id="UP001597560"/>
    </source>
</evidence>
<evidence type="ECO:0000313" key="1">
    <source>
        <dbReference type="EMBL" id="MFD2961321.1"/>
    </source>
</evidence>
<name>A0ABW6AZV0_9SPHI</name>
<dbReference type="RefSeq" id="WP_377609434.1">
    <property type="nucleotide sequence ID" value="NZ_JBHUPA010000002.1"/>
</dbReference>
<dbReference type="Proteomes" id="UP001597560">
    <property type="component" value="Unassembled WGS sequence"/>
</dbReference>
<accession>A0ABW6AZV0</accession>
<dbReference type="EMBL" id="JBHUPA010000002">
    <property type="protein sequence ID" value="MFD2961321.1"/>
    <property type="molecule type" value="Genomic_DNA"/>
</dbReference>
<gene>
    <name evidence="1" type="ORF">ACFS6J_05975</name>
</gene>
<proteinExistence type="predicted"/>